<dbReference type="EMBL" id="AGFM01000001">
    <property type="protein sequence ID" value="EHJ63036.1"/>
    <property type="molecule type" value="Genomic_DNA"/>
</dbReference>
<dbReference type="eggNOG" id="ENOG5031AP2">
    <property type="taxonomic scope" value="Bacteria"/>
</dbReference>
<protein>
    <submittedName>
        <fullName evidence="1">Uncharacterized protein</fullName>
    </submittedName>
</protein>
<name>G6E6N3_9SPHN</name>
<dbReference type="PATRIC" id="fig|1088721.3.peg.4"/>
<sequence length="161" mass="17902">MFIVGVSSMHQPASFRGKANASLAHILAHAIESSDKPKHQIAREVGIHRETLLRVMRGDRPIGLDEAALVLDVCGAFPRASMILALAGQEDLACEWMRSEMGEFLEDFFTALPGQLERTLGRRVEDLRPRWANGTSQLVARMLAKHIDDFANRDIAMALPR</sequence>
<reference evidence="1 2" key="1">
    <citation type="journal article" date="2012" name="J. Bacteriol.">
        <title>Genome sequence of benzo(a)pyrene-degrading bacterium Novosphingobium pentaromativorans US6-1.</title>
        <authorList>
            <person name="Luo Y.R."/>
            <person name="Kang S.G."/>
            <person name="Kim S.J."/>
            <person name="Kim M.R."/>
            <person name="Li N."/>
            <person name="Lee J.H."/>
            <person name="Kwon K.K."/>
        </authorList>
    </citation>
    <scope>NUCLEOTIDE SEQUENCE [LARGE SCALE GENOMIC DNA]</scope>
    <source>
        <strain evidence="1 2">US6-1</strain>
    </source>
</reference>
<organism evidence="1 2">
    <name type="scientific">Novosphingobium pentaromativorans US6-1</name>
    <dbReference type="NCBI Taxonomy" id="1088721"/>
    <lineage>
        <taxon>Bacteria</taxon>
        <taxon>Pseudomonadati</taxon>
        <taxon>Pseudomonadota</taxon>
        <taxon>Alphaproteobacteria</taxon>
        <taxon>Sphingomonadales</taxon>
        <taxon>Sphingomonadaceae</taxon>
        <taxon>Novosphingobium</taxon>
    </lineage>
</organism>
<dbReference type="AlphaFoldDB" id="G6E6N3"/>
<keyword evidence="2" id="KW-1185">Reference proteome</keyword>
<dbReference type="Proteomes" id="UP000004030">
    <property type="component" value="Unassembled WGS sequence"/>
</dbReference>
<evidence type="ECO:0000313" key="1">
    <source>
        <dbReference type="EMBL" id="EHJ63036.1"/>
    </source>
</evidence>
<dbReference type="STRING" id="1088721.JI59_00845"/>
<evidence type="ECO:0000313" key="2">
    <source>
        <dbReference type="Proteomes" id="UP000004030"/>
    </source>
</evidence>
<proteinExistence type="predicted"/>
<dbReference type="RefSeq" id="WP_007010921.1">
    <property type="nucleotide sequence ID" value="NZ_AGFM01000001.1"/>
</dbReference>
<comment type="caution">
    <text evidence="1">The sequence shown here is derived from an EMBL/GenBank/DDBJ whole genome shotgun (WGS) entry which is preliminary data.</text>
</comment>
<accession>G6E6N3</accession>
<gene>
    <name evidence="1" type="ORF">NSU_0004</name>
</gene>